<name>A0ABP7W304_9FLAO</name>
<accession>A0ABP7W304</accession>
<dbReference type="PANTHER" id="PTHR38787:SF3">
    <property type="entry name" value="REGULATORY P DOMAIN-CONTAINING PROTEIN"/>
    <property type="match status" value="1"/>
</dbReference>
<organism evidence="4 5">
    <name type="scientific">Flavobacterium cheonanense</name>
    <dbReference type="NCBI Taxonomy" id="706183"/>
    <lineage>
        <taxon>Bacteria</taxon>
        <taxon>Pseudomonadati</taxon>
        <taxon>Bacteroidota</taxon>
        <taxon>Flavobacteriia</taxon>
        <taxon>Flavobacteriales</taxon>
        <taxon>Flavobacteriaceae</taxon>
        <taxon>Flavobacterium</taxon>
    </lineage>
</organism>
<proteinExistence type="predicted"/>
<evidence type="ECO:0000256" key="2">
    <source>
        <dbReference type="SAM" id="SignalP"/>
    </source>
</evidence>
<dbReference type="PANTHER" id="PTHR38787">
    <property type="entry name" value="REGULATORY P DOMAIN-CONTAINING PROTEIN"/>
    <property type="match status" value="1"/>
</dbReference>
<dbReference type="InterPro" id="IPR026444">
    <property type="entry name" value="Secre_tail"/>
</dbReference>
<dbReference type="Pfam" id="PF18962">
    <property type="entry name" value="Por_Secre_tail"/>
    <property type="match status" value="1"/>
</dbReference>
<feature type="chain" id="PRO_5047477455" description="Secretion system C-terminal sorting domain-containing protein" evidence="2">
    <location>
        <begin position="22"/>
        <end position="471"/>
    </location>
</feature>
<dbReference type="RefSeq" id="WP_344817125.1">
    <property type="nucleotide sequence ID" value="NZ_BAABCT010000008.1"/>
</dbReference>
<sequence length="471" mass="52669">MRKIHLLIIFLVNLSFGQTCTGGFAGVYPCNNIDLQSRLTFQQMGGTASTQGNDCWGWTDPLTNKEYAIMCCTSHTAFVDITNPTAPIYLGKVVSTNNTSSIWRDAKVYNNYVFIVSEAAGHGMQVFDLKRLRNITTPQIFSVDAFYSGFGNCHNIAINEATGYAYCIGSNTFSGGPHVVNIQDPLNPVFSFGYSSQAYTHDAQIIIYNGPDTEHVGKEIYFGANENKVVVIDVTNKNNPILLSTFTYSNVAYTHQGWLTTDTKYWIVGDELDETDFGFNTKSIIIDMSDLDDPVLKGNYFGTTPSIDHNGYTLNNEFYLANYRAGLRIMNTSNIETSSNMNEIAFFDTYPASNSAQFNGAWSTYPYFASGNILISDIERGLFIVKKNAALSFQEFEKDSFKISPNPSTDFFTIDSKFEIQNLEIFDVVGKKVKEYNNLNTNSYTVNLDEFTSGLYFVKINNSTTLKLIVK</sequence>
<reference evidence="5" key="1">
    <citation type="journal article" date="2019" name="Int. J. Syst. Evol. Microbiol.">
        <title>The Global Catalogue of Microorganisms (GCM) 10K type strain sequencing project: providing services to taxonomists for standard genome sequencing and annotation.</title>
        <authorList>
            <consortium name="The Broad Institute Genomics Platform"/>
            <consortium name="The Broad Institute Genome Sequencing Center for Infectious Disease"/>
            <person name="Wu L."/>
            <person name="Ma J."/>
        </authorList>
    </citation>
    <scope>NUCLEOTIDE SEQUENCE [LARGE SCALE GENOMIC DNA]</scope>
    <source>
        <strain evidence="5">JCM 17069</strain>
    </source>
</reference>
<evidence type="ECO:0000313" key="4">
    <source>
        <dbReference type="EMBL" id="GAA4078894.1"/>
    </source>
</evidence>
<dbReference type="InterPro" id="IPR013211">
    <property type="entry name" value="LVIVD"/>
</dbReference>
<feature type="signal peptide" evidence="2">
    <location>
        <begin position="1"/>
        <end position="21"/>
    </location>
</feature>
<keyword evidence="5" id="KW-1185">Reference proteome</keyword>
<dbReference type="Proteomes" id="UP001500367">
    <property type="component" value="Unassembled WGS sequence"/>
</dbReference>
<dbReference type="InterPro" id="IPR027589">
    <property type="entry name" value="Choice_anch_B"/>
</dbReference>
<evidence type="ECO:0000313" key="5">
    <source>
        <dbReference type="Proteomes" id="UP001500367"/>
    </source>
</evidence>
<dbReference type="Pfam" id="PF08309">
    <property type="entry name" value="LVIVD"/>
    <property type="match status" value="1"/>
</dbReference>
<gene>
    <name evidence="4" type="ORF">GCM10022389_26190</name>
</gene>
<feature type="domain" description="Secretion system C-terminal sorting" evidence="3">
    <location>
        <begin position="403"/>
        <end position="469"/>
    </location>
</feature>
<protein>
    <recommendedName>
        <fullName evidence="3">Secretion system C-terminal sorting domain-containing protein</fullName>
    </recommendedName>
</protein>
<dbReference type="NCBIfam" id="TIGR04183">
    <property type="entry name" value="Por_Secre_tail"/>
    <property type="match status" value="1"/>
</dbReference>
<dbReference type="NCBIfam" id="TIGR04312">
    <property type="entry name" value="choice_anch_B"/>
    <property type="match status" value="1"/>
</dbReference>
<comment type="caution">
    <text evidence="4">The sequence shown here is derived from an EMBL/GenBank/DDBJ whole genome shotgun (WGS) entry which is preliminary data.</text>
</comment>
<keyword evidence="1 2" id="KW-0732">Signal</keyword>
<evidence type="ECO:0000256" key="1">
    <source>
        <dbReference type="ARBA" id="ARBA00022729"/>
    </source>
</evidence>
<dbReference type="EMBL" id="BAABCT010000008">
    <property type="protein sequence ID" value="GAA4078894.1"/>
    <property type="molecule type" value="Genomic_DNA"/>
</dbReference>
<evidence type="ECO:0000259" key="3">
    <source>
        <dbReference type="Pfam" id="PF18962"/>
    </source>
</evidence>